<dbReference type="RefSeq" id="WP_160908187.1">
    <property type="nucleotide sequence ID" value="NZ_WVHS01000004.1"/>
</dbReference>
<dbReference type="EMBL" id="WVHS01000004">
    <property type="protein sequence ID" value="MXV17188.1"/>
    <property type="molecule type" value="Genomic_DNA"/>
</dbReference>
<dbReference type="Gene3D" id="3.40.50.300">
    <property type="entry name" value="P-loop containing nucleotide triphosphate hydrolases"/>
    <property type="match status" value="1"/>
</dbReference>
<dbReference type="PANTHER" id="PTHR42781">
    <property type="entry name" value="SPERMIDINE/PUTRESCINE IMPORT ATP-BINDING PROTEIN POTA"/>
    <property type="match status" value="1"/>
</dbReference>
<dbReference type="InterPro" id="IPR003593">
    <property type="entry name" value="AAA+_ATPase"/>
</dbReference>
<dbReference type="GO" id="GO:0016887">
    <property type="term" value="F:ATP hydrolysis activity"/>
    <property type="evidence" value="ECO:0007669"/>
    <property type="project" value="InterPro"/>
</dbReference>
<name>A0A7K1Y292_9SPHI</name>
<evidence type="ECO:0000256" key="2">
    <source>
        <dbReference type="ARBA" id="ARBA00022741"/>
    </source>
</evidence>
<dbReference type="PROSITE" id="PS50893">
    <property type="entry name" value="ABC_TRANSPORTER_2"/>
    <property type="match status" value="1"/>
</dbReference>
<dbReference type="SUPFAM" id="SSF52540">
    <property type="entry name" value="P-loop containing nucleoside triphosphate hydrolases"/>
    <property type="match status" value="1"/>
</dbReference>
<evidence type="ECO:0000313" key="5">
    <source>
        <dbReference type="EMBL" id="MXV17188.1"/>
    </source>
</evidence>
<dbReference type="GO" id="GO:0005524">
    <property type="term" value="F:ATP binding"/>
    <property type="evidence" value="ECO:0007669"/>
    <property type="project" value="UniProtKB-KW"/>
</dbReference>
<dbReference type="Pfam" id="PF00005">
    <property type="entry name" value="ABC_tran"/>
    <property type="match status" value="1"/>
</dbReference>
<keyword evidence="3 5" id="KW-0067">ATP-binding</keyword>
<keyword evidence="1" id="KW-0813">Transport</keyword>
<evidence type="ECO:0000256" key="1">
    <source>
        <dbReference type="ARBA" id="ARBA00022448"/>
    </source>
</evidence>
<dbReference type="InterPro" id="IPR003439">
    <property type="entry name" value="ABC_transporter-like_ATP-bd"/>
</dbReference>
<dbReference type="PANTHER" id="PTHR42781:SF4">
    <property type="entry name" value="SPERMIDINE_PUTRESCINE IMPORT ATP-BINDING PROTEIN POTA"/>
    <property type="match status" value="1"/>
</dbReference>
<comment type="caution">
    <text evidence="5">The sequence shown here is derived from an EMBL/GenBank/DDBJ whole genome shotgun (WGS) entry which is preliminary data.</text>
</comment>
<dbReference type="PROSITE" id="PS00211">
    <property type="entry name" value="ABC_TRANSPORTER_1"/>
    <property type="match status" value="1"/>
</dbReference>
<dbReference type="InterPro" id="IPR050093">
    <property type="entry name" value="ABC_SmlMolc_Importer"/>
</dbReference>
<gene>
    <name evidence="5" type="ORF">GS398_17955</name>
</gene>
<evidence type="ECO:0000259" key="4">
    <source>
        <dbReference type="PROSITE" id="PS50893"/>
    </source>
</evidence>
<accession>A0A7K1Y292</accession>
<dbReference type="InterPro" id="IPR027417">
    <property type="entry name" value="P-loop_NTPase"/>
</dbReference>
<dbReference type="Proteomes" id="UP000451233">
    <property type="component" value="Unassembled WGS sequence"/>
</dbReference>
<keyword evidence="2" id="KW-0547">Nucleotide-binding</keyword>
<evidence type="ECO:0000313" key="6">
    <source>
        <dbReference type="Proteomes" id="UP000451233"/>
    </source>
</evidence>
<dbReference type="InterPro" id="IPR017871">
    <property type="entry name" value="ABC_transporter-like_CS"/>
</dbReference>
<dbReference type="SMART" id="SM00382">
    <property type="entry name" value="AAA"/>
    <property type="match status" value="1"/>
</dbReference>
<dbReference type="AlphaFoldDB" id="A0A7K1Y292"/>
<organism evidence="5 6">
    <name type="scientific">Hufsiella ginkgonis</name>
    <dbReference type="NCBI Taxonomy" id="2695274"/>
    <lineage>
        <taxon>Bacteria</taxon>
        <taxon>Pseudomonadati</taxon>
        <taxon>Bacteroidota</taxon>
        <taxon>Sphingobacteriia</taxon>
        <taxon>Sphingobacteriales</taxon>
        <taxon>Sphingobacteriaceae</taxon>
        <taxon>Hufsiella</taxon>
    </lineage>
</organism>
<proteinExistence type="predicted"/>
<sequence length="331" mass="36435">MSPVPFLELKQVTRQYMNNLVSGVREISVDISQGQVIAVVGESGSGKSTLLKLIYGLVSPQSGQVLFKGEVVMGPEEKLIPGHDRMKMVTQDFDLNTYAKVYDNIASMLPNTNLEKKRNRSLAMMELLHIGHLADKRVADLSGGERQRVAIARAMITEPEVLLMDEPFSQLDTLVKNILRADIKRLAQETGVTIILVSHDPVDGLMLAEQLIILREGAVIETGTPSNVYNQPKHPYTGELLGSANVLSPGEATAIGLKAKGSQVLFYPEWVSLNAGWTNRSALIEDVSFKGAQEEVRLLCNGTSFRALCNDPGKYQKGMKVHFTVRQVTEF</sequence>
<protein>
    <submittedName>
        <fullName evidence="5">ATP-binding cassette domain-containing protein</fullName>
    </submittedName>
</protein>
<feature type="domain" description="ABC transporter" evidence="4">
    <location>
        <begin position="7"/>
        <end position="241"/>
    </location>
</feature>
<reference evidence="5 6" key="1">
    <citation type="submission" date="2019-11" db="EMBL/GenBank/DDBJ databases">
        <title>Pedobacter sp. HMF7056 Genome sequencing and assembly.</title>
        <authorList>
            <person name="Kang H."/>
            <person name="Kim H."/>
            <person name="Joh K."/>
        </authorList>
    </citation>
    <scope>NUCLEOTIDE SEQUENCE [LARGE SCALE GENOMIC DNA]</scope>
    <source>
        <strain evidence="5 6">HMF7056</strain>
    </source>
</reference>
<evidence type="ECO:0000256" key="3">
    <source>
        <dbReference type="ARBA" id="ARBA00022840"/>
    </source>
</evidence>
<keyword evidence="6" id="KW-1185">Reference proteome</keyword>